<dbReference type="PANTHER" id="PTHR12563:SF23">
    <property type="entry name" value="BCDNA.GH07066"/>
    <property type="match status" value="1"/>
</dbReference>
<dbReference type="PANTHER" id="PTHR12563">
    <property type="entry name" value="GLYCEROL-3-PHOSPHATE ACYLTRANSFERASE"/>
    <property type="match status" value="1"/>
</dbReference>
<name>A0AAF3FIS2_9BILA</name>
<dbReference type="InterPro" id="IPR045520">
    <property type="entry name" value="GPAT/DHAPAT_C"/>
</dbReference>
<dbReference type="Proteomes" id="UP000887575">
    <property type="component" value="Unassembled WGS sequence"/>
</dbReference>
<organism evidence="7 8">
    <name type="scientific">Mesorhabditis belari</name>
    <dbReference type="NCBI Taxonomy" id="2138241"/>
    <lineage>
        <taxon>Eukaryota</taxon>
        <taxon>Metazoa</taxon>
        <taxon>Ecdysozoa</taxon>
        <taxon>Nematoda</taxon>
        <taxon>Chromadorea</taxon>
        <taxon>Rhabditida</taxon>
        <taxon>Rhabditina</taxon>
        <taxon>Rhabditomorpha</taxon>
        <taxon>Rhabditoidea</taxon>
        <taxon>Rhabditidae</taxon>
        <taxon>Mesorhabditinae</taxon>
        <taxon>Mesorhabditis</taxon>
    </lineage>
</organism>
<comment type="similarity">
    <text evidence="2">Belongs to the GPAT/DAPAT family.</text>
</comment>
<evidence type="ECO:0000256" key="2">
    <source>
        <dbReference type="ARBA" id="ARBA00007937"/>
    </source>
</evidence>
<dbReference type="CDD" id="cd07993">
    <property type="entry name" value="LPLAT_DHAPAT-like"/>
    <property type="match status" value="1"/>
</dbReference>
<comment type="subcellular location">
    <subcellularLocation>
        <location evidence="1">Membrane</location>
    </subcellularLocation>
</comment>
<dbReference type="GO" id="GO:0019432">
    <property type="term" value="P:triglyceride biosynthetic process"/>
    <property type="evidence" value="ECO:0007669"/>
    <property type="project" value="TreeGrafter"/>
</dbReference>
<dbReference type="GO" id="GO:0031966">
    <property type="term" value="C:mitochondrial membrane"/>
    <property type="evidence" value="ECO:0007669"/>
    <property type="project" value="TreeGrafter"/>
</dbReference>
<protein>
    <submittedName>
        <fullName evidence="8">Phospholipid/glycerol acyltransferase domain-containing protein</fullName>
    </submittedName>
</protein>
<dbReference type="GO" id="GO:0004366">
    <property type="term" value="F:glycerol-3-phosphate O-acyltransferase activity"/>
    <property type="evidence" value="ECO:0007669"/>
    <property type="project" value="TreeGrafter"/>
</dbReference>
<evidence type="ECO:0000259" key="6">
    <source>
        <dbReference type="SMART" id="SM00563"/>
    </source>
</evidence>
<proteinExistence type="inferred from homology"/>
<dbReference type="AlphaFoldDB" id="A0AAF3FIS2"/>
<dbReference type="Pfam" id="PF01553">
    <property type="entry name" value="Acyltransferase"/>
    <property type="match status" value="1"/>
</dbReference>
<evidence type="ECO:0000256" key="5">
    <source>
        <dbReference type="ARBA" id="ARBA00023315"/>
    </source>
</evidence>
<evidence type="ECO:0000313" key="8">
    <source>
        <dbReference type="WBParaSite" id="MBELARI_LOCUS7009"/>
    </source>
</evidence>
<dbReference type="GO" id="GO:0006072">
    <property type="term" value="P:glycerol-3-phosphate metabolic process"/>
    <property type="evidence" value="ECO:0007669"/>
    <property type="project" value="TreeGrafter"/>
</dbReference>
<keyword evidence="4" id="KW-0472">Membrane</keyword>
<dbReference type="Pfam" id="PF19277">
    <property type="entry name" value="GPAT_C"/>
    <property type="match status" value="1"/>
</dbReference>
<dbReference type="SUPFAM" id="SSF69593">
    <property type="entry name" value="Glycerol-3-phosphate (1)-acyltransferase"/>
    <property type="match status" value="1"/>
</dbReference>
<keyword evidence="3" id="KW-0808">Transferase</keyword>
<dbReference type="WBParaSite" id="MBELARI_LOCUS7009">
    <property type="protein sequence ID" value="MBELARI_LOCUS7009"/>
    <property type="gene ID" value="MBELARI_LOCUS7009"/>
</dbReference>
<feature type="domain" description="Phospholipid/glycerol acyltransferase" evidence="6">
    <location>
        <begin position="24"/>
        <end position="157"/>
    </location>
</feature>
<dbReference type="GO" id="GO:0006631">
    <property type="term" value="P:fatty acid metabolic process"/>
    <property type="evidence" value="ECO:0007669"/>
    <property type="project" value="TreeGrafter"/>
</dbReference>
<dbReference type="SMART" id="SM00563">
    <property type="entry name" value="PlsC"/>
    <property type="match status" value="1"/>
</dbReference>
<accession>A0AAF3FIS2</accession>
<evidence type="ECO:0000256" key="3">
    <source>
        <dbReference type="ARBA" id="ARBA00022679"/>
    </source>
</evidence>
<dbReference type="GO" id="GO:0008654">
    <property type="term" value="P:phospholipid biosynthetic process"/>
    <property type="evidence" value="ECO:0007669"/>
    <property type="project" value="TreeGrafter"/>
</dbReference>
<dbReference type="InterPro" id="IPR041728">
    <property type="entry name" value="GPAT/DHAPAT_LPLAT"/>
</dbReference>
<dbReference type="InterPro" id="IPR022284">
    <property type="entry name" value="GPAT/DHAPAT"/>
</dbReference>
<keyword evidence="5" id="KW-0012">Acyltransferase</keyword>
<reference evidence="8" key="1">
    <citation type="submission" date="2024-02" db="UniProtKB">
        <authorList>
            <consortium name="WormBaseParasite"/>
        </authorList>
    </citation>
    <scope>IDENTIFICATION</scope>
</reference>
<dbReference type="InterPro" id="IPR002123">
    <property type="entry name" value="Plipid/glycerol_acylTrfase"/>
</dbReference>
<evidence type="ECO:0000256" key="1">
    <source>
        <dbReference type="ARBA" id="ARBA00004370"/>
    </source>
</evidence>
<evidence type="ECO:0000313" key="7">
    <source>
        <dbReference type="Proteomes" id="UP000887575"/>
    </source>
</evidence>
<sequence length="584" mass="66597">MVRLLVNPAQMKAVQDAEKTGIPLVYLPLHRSHLDYLLITWNSWHFGLRLPHIASGDNLNLSGFGWLLRATGAFFIRRRLDASDENGKDQMYRTVLRSYLEEVLKKNLPIEFFLEGTRSRFGKALLPKNGLISNVVEAVQQGVIGDVYLVPVSYTYDQVAEGVFLQELMGNSKQRESILSVFRGIWKGFGLYQRCGTVRMHYGKPVLLTEYLSSLSSCSAIRSEHRPKQLTRLPYSFSYRELVPWTQSQSAAEFNRALIRSIGFHVVYEAQEICSISPVSIVSTLLLSKYRNDTTFDALANDTQWLAEIVLRDGGDIVGWRRDGTTGNHLLEYALPYMKSSVTREGDKMVSVKTHRQRIQLAYGKNALLHRFSLKAVLAISVISRDPNEVIFFDSVIEQALHICDWLQHEIIFAKPCESLRQRLRVTLGEEGLSDMYVGSLRISGGEEEGAGNQPMTVKIPSIYQADVLMFYSNFIRPFIQTMYIVIERLTKELKPCREIEFIRDLIKQTLSKSASEFPFDLMVEAVNSDSIKNCLRTLRDREIVTNESEPLRVLEPESLRDALHFAQLLTVHLRSDSDESEVI</sequence>
<keyword evidence="7" id="KW-1185">Reference proteome</keyword>
<evidence type="ECO:0000256" key="4">
    <source>
        <dbReference type="ARBA" id="ARBA00023136"/>
    </source>
</evidence>